<evidence type="ECO:0000256" key="1">
    <source>
        <dbReference type="SAM" id="MobiDB-lite"/>
    </source>
</evidence>
<feature type="region of interest" description="Disordered" evidence="1">
    <location>
        <begin position="27"/>
        <end position="68"/>
    </location>
</feature>
<organism evidence="2 3">
    <name type="scientific">Stylosanthes scabra</name>
    <dbReference type="NCBI Taxonomy" id="79078"/>
    <lineage>
        <taxon>Eukaryota</taxon>
        <taxon>Viridiplantae</taxon>
        <taxon>Streptophyta</taxon>
        <taxon>Embryophyta</taxon>
        <taxon>Tracheophyta</taxon>
        <taxon>Spermatophyta</taxon>
        <taxon>Magnoliopsida</taxon>
        <taxon>eudicotyledons</taxon>
        <taxon>Gunneridae</taxon>
        <taxon>Pentapetalae</taxon>
        <taxon>rosids</taxon>
        <taxon>fabids</taxon>
        <taxon>Fabales</taxon>
        <taxon>Fabaceae</taxon>
        <taxon>Papilionoideae</taxon>
        <taxon>50 kb inversion clade</taxon>
        <taxon>dalbergioids sensu lato</taxon>
        <taxon>Dalbergieae</taxon>
        <taxon>Pterocarpus clade</taxon>
        <taxon>Stylosanthes</taxon>
    </lineage>
</organism>
<sequence length="152" mass="16787">MIPTSLWYYLYDSVHLPRSERIRVPMGTGTCPPPPPPKSVPRPRPIPVTGNGEPVPTRDTDIRGYPREKKRVNKQESFFLNAMDLDNAVAKLWTTLSLKVEELKMVTVDGGGGGGCDGESFAVGRDHGRSMVAGDARRECGNDATAYWLETR</sequence>
<accession>A0ABU6ZQC9</accession>
<dbReference type="Proteomes" id="UP001341840">
    <property type="component" value="Unassembled WGS sequence"/>
</dbReference>
<keyword evidence="3" id="KW-1185">Reference proteome</keyword>
<gene>
    <name evidence="2" type="ORF">PIB30_080959</name>
</gene>
<evidence type="ECO:0000313" key="2">
    <source>
        <dbReference type="EMBL" id="MED6224139.1"/>
    </source>
</evidence>
<feature type="compositionally biased region" description="Pro residues" evidence="1">
    <location>
        <begin position="31"/>
        <end position="46"/>
    </location>
</feature>
<feature type="compositionally biased region" description="Basic and acidic residues" evidence="1">
    <location>
        <begin position="56"/>
        <end position="67"/>
    </location>
</feature>
<comment type="caution">
    <text evidence="2">The sequence shown here is derived from an EMBL/GenBank/DDBJ whole genome shotgun (WGS) entry which is preliminary data.</text>
</comment>
<proteinExistence type="predicted"/>
<dbReference type="EMBL" id="JASCZI010273055">
    <property type="protein sequence ID" value="MED6224139.1"/>
    <property type="molecule type" value="Genomic_DNA"/>
</dbReference>
<protein>
    <submittedName>
        <fullName evidence="2">Uncharacterized protein</fullName>
    </submittedName>
</protein>
<name>A0ABU6ZQC9_9FABA</name>
<evidence type="ECO:0000313" key="3">
    <source>
        <dbReference type="Proteomes" id="UP001341840"/>
    </source>
</evidence>
<reference evidence="2 3" key="1">
    <citation type="journal article" date="2023" name="Plants (Basel)">
        <title>Bridging the Gap: Combining Genomics and Transcriptomics Approaches to Understand Stylosanthes scabra, an Orphan Legume from the Brazilian Caatinga.</title>
        <authorList>
            <person name="Ferreira-Neto J.R.C."/>
            <person name="da Silva M.D."/>
            <person name="Binneck E."/>
            <person name="de Melo N.F."/>
            <person name="da Silva R.H."/>
            <person name="de Melo A.L.T.M."/>
            <person name="Pandolfi V."/>
            <person name="Bustamante F.O."/>
            <person name="Brasileiro-Vidal A.C."/>
            <person name="Benko-Iseppon A.M."/>
        </authorList>
    </citation>
    <scope>NUCLEOTIDE SEQUENCE [LARGE SCALE GENOMIC DNA]</scope>
    <source>
        <tissue evidence="2">Leaves</tissue>
    </source>
</reference>